<protein>
    <submittedName>
        <fullName evidence="3">Uncharacterized protein LOC114336797 isoform X2</fullName>
    </submittedName>
</protein>
<feature type="transmembrane region" description="Helical" evidence="2">
    <location>
        <begin position="107"/>
        <end position="129"/>
    </location>
</feature>
<reference evidence="3" key="1">
    <citation type="submission" date="2025-08" db="UniProtKB">
        <authorList>
            <consortium name="RefSeq"/>
        </authorList>
    </citation>
    <scope>IDENTIFICATION</scope>
    <source>
        <tissue evidence="3">Whole insect</tissue>
    </source>
</reference>
<feature type="compositionally biased region" description="Polar residues" evidence="1">
    <location>
        <begin position="1"/>
        <end position="23"/>
    </location>
</feature>
<evidence type="ECO:0000256" key="1">
    <source>
        <dbReference type="SAM" id="MobiDB-lite"/>
    </source>
</evidence>
<dbReference type="RefSeq" id="XP_028142973.1">
    <property type="nucleotide sequence ID" value="XM_028287172.1"/>
</dbReference>
<evidence type="ECO:0000313" key="3">
    <source>
        <dbReference type="RefSeq" id="XP_028142973.1"/>
    </source>
</evidence>
<accession>A0A6P7GDH2</accession>
<keyword evidence="2" id="KW-0812">Transmembrane</keyword>
<keyword evidence="2" id="KW-0472">Membrane</keyword>
<proteinExistence type="predicted"/>
<dbReference type="AlphaFoldDB" id="A0A6P7GDH2"/>
<organism evidence="3">
    <name type="scientific">Diabrotica virgifera virgifera</name>
    <name type="common">western corn rootworm</name>
    <dbReference type="NCBI Taxonomy" id="50390"/>
    <lineage>
        <taxon>Eukaryota</taxon>
        <taxon>Metazoa</taxon>
        <taxon>Ecdysozoa</taxon>
        <taxon>Arthropoda</taxon>
        <taxon>Hexapoda</taxon>
        <taxon>Insecta</taxon>
        <taxon>Pterygota</taxon>
        <taxon>Neoptera</taxon>
        <taxon>Endopterygota</taxon>
        <taxon>Coleoptera</taxon>
        <taxon>Polyphaga</taxon>
        <taxon>Cucujiformia</taxon>
        <taxon>Chrysomeloidea</taxon>
        <taxon>Chrysomelidae</taxon>
        <taxon>Galerucinae</taxon>
        <taxon>Diabroticina</taxon>
        <taxon>Diabroticites</taxon>
        <taxon>Diabrotica</taxon>
    </lineage>
</organism>
<gene>
    <name evidence="3" type="primary">LOC114336797</name>
</gene>
<feature type="region of interest" description="Disordered" evidence="1">
    <location>
        <begin position="1"/>
        <end position="36"/>
    </location>
</feature>
<sequence length="140" mass="15352">MSYKPFTSTLARVHTSGISSSDQEAVPPVGKGDSVDSELAESKSSAIDEIIETIFNRRVAKKYNYKLSRDVEKEAVSLLPQHTVRKRGSVEPSLGCNGADADISLKALIGCMVIAIVVFPLMYVFFIFVHPELIKPQHDA</sequence>
<evidence type="ECO:0000256" key="2">
    <source>
        <dbReference type="SAM" id="Phobius"/>
    </source>
</evidence>
<name>A0A6P7GDH2_DIAVI</name>
<keyword evidence="2" id="KW-1133">Transmembrane helix</keyword>